<evidence type="ECO:0000313" key="3">
    <source>
        <dbReference type="Proteomes" id="UP000054018"/>
    </source>
</evidence>
<reference evidence="2 3" key="1">
    <citation type="submission" date="2014-04" db="EMBL/GenBank/DDBJ databases">
        <authorList>
            <consortium name="DOE Joint Genome Institute"/>
            <person name="Kuo A."/>
            <person name="Kohler A."/>
            <person name="Costa M.D."/>
            <person name="Nagy L.G."/>
            <person name="Floudas D."/>
            <person name="Copeland A."/>
            <person name="Barry K.W."/>
            <person name="Cichocki N."/>
            <person name="Veneault-Fourrey C."/>
            <person name="LaButti K."/>
            <person name="Lindquist E.A."/>
            <person name="Lipzen A."/>
            <person name="Lundell T."/>
            <person name="Morin E."/>
            <person name="Murat C."/>
            <person name="Sun H."/>
            <person name="Tunlid A."/>
            <person name="Henrissat B."/>
            <person name="Grigoriev I.V."/>
            <person name="Hibbett D.S."/>
            <person name="Martin F."/>
            <person name="Nordberg H.P."/>
            <person name="Cantor M.N."/>
            <person name="Hua S.X."/>
        </authorList>
    </citation>
    <scope>NUCLEOTIDE SEQUENCE [LARGE SCALE GENOMIC DNA]</scope>
    <source>
        <strain evidence="2 3">441</strain>
    </source>
</reference>
<proteinExistence type="predicted"/>
<name>A0A0C9XVD4_9AGAM</name>
<reference evidence="3" key="2">
    <citation type="submission" date="2015-01" db="EMBL/GenBank/DDBJ databases">
        <title>Evolutionary Origins and Diversification of the Mycorrhizal Mutualists.</title>
        <authorList>
            <consortium name="DOE Joint Genome Institute"/>
            <consortium name="Mycorrhizal Genomics Consortium"/>
            <person name="Kohler A."/>
            <person name="Kuo A."/>
            <person name="Nagy L.G."/>
            <person name="Floudas D."/>
            <person name="Copeland A."/>
            <person name="Barry K.W."/>
            <person name="Cichocki N."/>
            <person name="Veneault-Fourrey C."/>
            <person name="LaButti K."/>
            <person name="Lindquist E.A."/>
            <person name="Lipzen A."/>
            <person name="Lundell T."/>
            <person name="Morin E."/>
            <person name="Murat C."/>
            <person name="Riley R."/>
            <person name="Ohm R."/>
            <person name="Sun H."/>
            <person name="Tunlid A."/>
            <person name="Henrissat B."/>
            <person name="Grigoriev I.V."/>
            <person name="Hibbett D.S."/>
            <person name="Martin F."/>
        </authorList>
    </citation>
    <scope>NUCLEOTIDE SEQUENCE [LARGE SCALE GENOMIC DNA]</scope>
    <source>
        <strain evidence="3">441</strain>
    </source>
</reference>
<dbReference type="EMBL" id="KN833858">
    <property type="protein sequence ID" value="KIK16405.1"/>
    <property type="molecule type" value="Genomic_DNA"/>
</dbReference>
<keyword evidence="3" id="KW-1185">Reference proteome</keyword>
<accession>A0A0C9XVD4</accession>
<sequence>MLSWSKLLSFYDPRHFPSGYNIPNPNNIESQLKSQPHLRYGGVRPVSPVSSRSMGIHF</sequence>
<gene>
    <name evidence="2" type="ORF">PISMIDRAFT_267703</name>
</gene>
<feature type="region of interest" description="Disordered" evidence="1">
    <location>
        <begin position="39"/>
        <end position="58"/>
    </location>
</feature>
<dbReference type="Proteomes" id="UP000054018">
    <property type="component" value="Unassembled WGS sequence"/>
</dbReference>
<protein>
    <submittedName>
        <fullName evidence="2">Uncharacterized protein</fullName>
    </submittedName>
</protein>
<evidence type="ECO:0000256" key="1">
    <source>
        <dbReference type="SAM" id="MobiDB-lite"/>
    </source>
</evidence>
<organism evidence="2 3">
    <name type="scientific">Pisolithus microcarpus 441</name>
    <dbReference type="NCBI Taxonomy" id="765257"/>
    <lineage>
        <taxon>Eukaryota</taxon>
        <taxon>Fungi</taxon>
        <taxon>Dikarya</taxon>
        <taxon>Basidiomycota</taxon>
        <taxon>Agaricomycotina</taxon>
        <taxon>Agaricomycetes</taxon>
        <taxon>Agaricomycetidae</taxon>
        <taxon>Boletales</taxon>
        <taxon>Sclerodermatineae</taxon>
        <taxon>Pisolithaceae</taxon>
        <taxon>Pisolithus</taxon>
    </lineage>
</organism>
<evidence type="ECO:0000313" key="2">
    <source>
        <dbReference type="EMBL" id="KIK16405.1"/>
    </source>
</evidence>
<dbReference type="AlphaFoldDB" id="A0A0C9XVD4"/>
<feature type="compositionally biased region" description="Low complexity" evidence="1">
    <location>
        <begin position="43"/>
        <end position="58"/>
    </location>
</feature>
<dbReference type="HOGENOM" id="CLU_2979969_0_0_1"/>